<keyword evidence="1" id="KW-1133">Transmembrane helix</keyword>
<keyword evidence="4" id="KW-1185">Reference proteome</keyword>
<reference evidence="3 4" key="1">
    <citation type="submission" date="2021-01" db="EMBL/GenBank/DDBJ databases">
        <title>Genome public.</title>
        <authorList>
            <person name="Liu C."/>
            <person name="Sun Q."/>
        </authorList>
    </citation>
    <scope>NUCLEOTIDE SEQUENCE [LARGE SCALE GENOMIC DNA]</scope>
    <source>
        <strain evidence="3 4">YIM B02515</strain>
    </source>
</reference>
<dbReference type="Proteomes" id="UP000632377">
    <property type="component" value="Unassembled WGS sequence"/>
</dbReference>
<dbReference type="InterPro" id="IPR025588">
    <property type="entry name" value="YcxB-like_C"/>
</dbReference>
<evidence type="ECO:0000259" key="2">
    <source>
        <dbReference type="Pfam" id="PF14317"/>
    </source>
</evidence>
<sequence>MKNNFNKSKLLNVPQCFEFEEDKLVLSSSNGTFSVLWKDIFKIKELKPCFVIYTSPVKYFLLPRRCINSANQLELLRSIFKEKIEKRKLKLKKYHLGKISLDKDIQIYNETKQNVQINEEDQSLLQLHFSLTKEELLSVNFRLFYTKPAGIMMTAAGIGLLILYITPVFSSGNSSIIRLFLGLFLLAYPPIIIYSKIKKGFEKDAALQKAITYKIYNDFFIIVSEVNEHKILWSDVIKVTELKSAFMIFATKYIAYVIPKRVFEENEEKIEMFKRILKQQSKLK</sequence>
<proteinExistence type="predicted"/>
<evidence type="ECO:0000256" key="1">
    <source>
        <dbReference type="SAM" id="Phobius"/>
    </source>
</evidence>
<dbReference type="Pfam" id="PF14317">
    <property type="entry name" value="YcxB"/>
    <property type="match status" value="2"/>
</dbReference>
<evidence type="ECO:0000313" key="3">
    <source>
        <dbReference type="EMBL" id="MBL4934215.1"/>
    </source>
</evidence>
<organism evidence="3 4">
    <name type="scientific">Clostridium rhizosphaerae</name>
    <dbReference type="NCBI Taxonomy" id="2803861"/>
    <lineage>
        <taxon>Bacteria</taxon>
        <taxon>Bacillati</taxon>
        <taxon>Bacillota</taxon>
        <taxon>Clostridia</taxon>
        <taxon>Eubacteriales</taxon>
        <taxon>Clostridiaceae</taxon>
        <taxon>Clostridium</taxon>
    </lineage>
</organism>
<dbReference type="EMBL" id="JAESWC010000001">
    <property type="protein sequence ID" value="MBL4934215.1"/>
    <property type="molecule type" value="Genomic_DNA"/>
</dbReference>
<feature type="transmembrane region" description="Helical" evidence="1">
    <location>
        <begin position="149"/>
        <end position="169"/>
    </location>
</feature>
<protein>
    <submittedName>
        <fullName evidence="3">YcxB family protein</fullName>
    </submittedName>
</protein>
<comment type="caution">
    <text evidence="3">The sequence shown here is derived from an EMBL/GenBank/DDBJ whole genome shotgun (WGS) entry which is preliminary data.</text>
</comment>
<name>A0ABS1T4H1_9CLOT</name>
<accession>A0ABS1T4H1</accession>
<feature type="transmembrane region" description="Helical" evidence="1">
    <location>
        <begin position="175"/>
        <end position="194"/>
    </location>
</feature>
<keyword evidence="1" id="KW-0472">Membrane</keyword>
<feature type="domain" description="YcxB-like C-terminal" evidence="2">
    <location>
        <begin position="19"/>
        <end position="79"/>
    </location>
</feature>
<feature type="domain" description="YcxB-like C-terminal" evidence="2">
    <location>
        <begin position="215"/>
        <end position="273"/>
    </location>
</feature>
<gene>
    <name evidence="3" type="ORF">JK636_00425</name>
</gene>
<evidence type="ECO:0000313" key="4">
    <source>
        <dbReference type="Proteomes" id="UP000632377"/>
    </source>
</evidence>
<keyword evidence="1" id="KW-0812">Transmembrane</keyword>